<keyword evidence="1" id="KW-0732">Signal</keyword>
<proteinExistence type="predicted"/>
<evidence type="ECO:0000256" key="1">
    <source>
        <dbReference type="ARBA" id="ARBA00022729"/>
    </source>
</evidence>
<sequence length="156" mass="16835">QRGVAAAGEWERGRAKAEGNSGFESERQKVEQKFFLNSNNRKTDSFEIMPAAVEALLLAACLLAILNSVCEAQVFSSDSGGGISCYVCSSINGSNPACHDPFDSSLIGLTTPCNQGRRAQNGVFPARFCFKLKGRRRSDGQSVLVRRCSVDPLVNN</sequence>
<organism evidence="4 5">
    <name type="scientific">Macrostomum lignano</name>
    <dbReference type="NCBI Taxonomy" id="282301"/>
    <lineage>
        <taxon>Eukaryota</taxon>
        <taxon>Metazoa</taxon>
        <taxon>Spiralia</taxon>
        <taxon>Lophotrochozoa</taxon>
        <taxon>Platyhelminthes</taxon>
        <taxon>Rhabditophora</taxon>
        <taxon>Macrostomorpha</taxon>
        <taxon>Macrostomida</taxon>
        <taxon>Macrostomidae</taxon>
        <taxon>Macrostomum</taxon>
    </lineage>
</organism>
<dbReference type="GO" id="GO:0030431">
    <property type="term" value="P:sleep"/>
    <property type="evidence" value="ECO:0007669"/>
    <property type="project" value="InterPro"/>
</dbReference>
<evidence type="ECO:0000256" key="3">
    <source>
        <dbReference type="SAM" id="MobiDB-lite"/>
    </source>
</evidence>
<dbReference type="Pfam" id="PF17064">
    <property type="entry name" value="QVR"/>
    <property type="match status" value="1"/>
</dbReference>
<keyword evidence="2" id="KW-0325">Glycoprotein</keyword>
<evidence type="ECO:0000256" key="2">
    <source>
        <dbReference type="ARBA" id="ARBA00023180"/>
    </source>
</evidence>
<dbReference type="WBParaSite" id="maker-uti_cns_0046032-snap-gene-0.5-mRNA-1">
    <property type="protein sequence ID" value="maker-uti_cns_0046032-snap-gene-0.5-mRNA-1"/>
    <property type="gene ID" value="maker-uti_cns_0046032-snap-gene-0.5"/>
</dbReference>
<accession>A0A1I8J6R5</accession>
<reference evidence="5" key="1">
    <citation type="submission" date="2016-11" db="UniProtKB">
        <authorList>
            <consortium name="WormBaseParasite"/>
        </authorList>
    </citation>
    <scope>IDENTIFICATION</scope>
</reference>
<evidence type="ECO:0000313" key="5">
    <source>
        <dbReference type="WBParaSite" id="maker-uti_cns_0046032-snap-gene-0.5-mRNA-1"/>
    </source>
</evidence>
<dbReference type="InterPro" id="IPR031424">
    <property type="entry name" value="QVR-like"/>
</dbReference>
<feature type="region of interest" description="Disordered" evidence="3">
    <location>
        <begin position="1"/>
        <end position="25"/>
    </location>
</feature>
<dbReference type="Proteomes" id="UP000095280">
    <property type="component" value="Unplaced"/>
</dbReference>
<dbReference type="PANTHER" id="PTHR38332:SF1">
    <property type="entry name" value="RE49668P"/>
    <property type="match status" value="1"/>
</dbReference>
<keyword evidence="4" id="KW-1185">Reference proteome</keyword>
<evidence type="ECO:0000313" key="4">
    <source>
        <dbReference type="Proteomes" id="UP000095280"/>
    </source>
</evidence>
<name>A0A1I8J6R5_9PLAT</name>
<dbReference type="PANTHER" id="PTHR38332">
    <property type="entry name" value="PROTEIN CBG11604"/>
    <property type="match status" value="1"/>
</dbReference>
<dbReference type="AlphaFoldDB" id="A0A1I8J6R5"/>
<dbReference type="GO" id="GO:0032222">
    <property type="term" value="P:regulation of synaptic transmission, cholinergic"/>
    <property type="evidence" value="ECO:0007669"/>
    <property type="project" value="InterPro"/>
</dbReference>
<protein>
    <submittedName>
        <fullName evidence="5">CVNH domain-containing protein</fullName>
    </submittedName>
</protein>